<comment type="caution">
    <text evidence="2">The sequence shown here is derived from an EMBL/GenBank/DDBJ whole genome shotgun (WGS) entry which is preliminary data.</text>
</comment>
<evidence type="ECO:0000259" key="1">
    <source>
        <dbReference type="Pfam" id="PF00850"/>
    </source>
</evidence>
<dbReference type="Gene3D" id="3.40.800.20">
    <property type="entry name" value="Histone deacetylase domain"/>
    <property type="match status" value="1"/>
</dbReference>
<accession>A0AAD5LK35</accession>
<dbReference type="PRINTS" id="PR01270">
    <property type="entry name" value="HDASUPER"/>
</dbReference>
<dbReference type="Pfam" id="PF00850">
    <property type="entry name" value="Hist_deacetyl"/>
    <property type="match status" value="1"/>
</dbReference>
<dbReference type="GO" id="GO:0040029">
    <property type="term" value="P:epigenetic regulation of gene expression"/>
    <property type="evidence" value="ECO:0007669"/>
    <property type="project" value="TreeGrafter"/>
</dbReference>
<dbReference type="EMBL" id="JAKCXM010000069">
    <property type="protein sequence ID" value="KAJ0404078.1"/>
    <property type="molecule type" value="Genomic_DNA"/>
</dbReference>
<keyword evidence="3" id="KW-1185">Reference proteome</keyword>
<protein>
    <recommendedName>
        <fullName evidence="1">Histone deacetylase domain-containing protein</fullName>
    </recommendedName>
</protein>
<dbReference type="InterPro" id="IPR023801">
    <property type="entry name" value="His_deacetylse_dom"/>
</dbReference>
<evidence type="ECO:0000313" key="2">
    <source>
        <dbReference type="EMBL" id="KAJ0404078.1"/>
    </source>
</evidence>
<reference evidence="2" key="1">
    <citation type="submission" date="2021-12" db="EMBL/GenBank/DDBJ databases">
        <title>Prjna785345.</title>
        <authorList>
            <person name="Rujirawat T."/>
            <person name="Krajaejun T."/>
        </authorList>
    </citation>
    <scope>NUCLEOTIDE SEQUENCE</scope>
    <source>
        <strain evidence="2">Pi057C3</strain>
    </source>
</reference>
<evidence type="ECO:0000313" key="3">
    <source>
        <dbReference type="Proteomes" id="UP001209570"/>
    </source>
</evidence>
<organism evidence="2 3">
    <name type="scientific">Pythium insidiosum</name>
    <name type="common">Pythiosis disease agent</name>
    <dbReference type="NCBI Taxonomy" id="114742"/>
    <lineage>
        <taxon>Eukaryota</taxon>
        <taxon>Sar</taxon>
        <taxon>Stramenopiles</taxon>
        <taxon>Oomycota</taxon>
        <taxon>Peronosporomycetes</taxon>
        <taxon>Pythiales</taxon>
        <taxon>Pythiaceae</taxon>
        <taxon>Pythium</taxon>
    </lineage>
</organism>
<dbReference type="InterPro" id="IPR023696">
    <property type="entry name" value="Ureohydrolase_dom_sf"/>
</dbReference>
<dbReference type="GO" id="GO:0000118">
    <property type="term" value="C:histone deacetylase complex"/>
    <property type="evidence" value="ECO:0007669"/>
    <property type="project" value="TreeGrafter"/>
</dbReference>
<dbReference type="PANTHER" id="PTHR10625">
    <property type="entry name" value="HISTONE DEACETYLASE HDAC1-RELATED"/>
    <property type="match status" value="1"/>
</dbReference>
<dbReference type="Proteomes" id="UP001209570">
    <property type="component" value="Unassembled WGS sequence"/>
</dbReference>
<name>A0AAD5LK35_PYTIN</name>
<dbReference type="CDD" id="cd09996">
    <property type="entry name" value="HDAC_classII_1"/>
    <property type="match status" value="1"/>
</dbReference>
<dbReference type="InterPro" id="IPR000286">
    <property type="entry name" value="HDACs"/>
</dbReference>
<feature type="domain" description="Histone deacetylase" evidence="1">
    <location>
        <begin position="38"/>
        <end position="330"/>
    </location>
</feature>
<dbReference type="SUPFAM" id="SSF52768">
    <property type="entry name" value="Arginase/deacetylase"/>
    <property type="match status" value="1"/>
</dbReference>
<proteinExistence type="predicted"/>
<dbReference type="GO" id="GO:0005737">
    <property type="term" value="C:cytoplasm"/>
    <property type="evidence" value="ECO:0007669"/>
    <property type="project" value="TreeGrafter"/>
</dbReference>
<dbReference type="PANTHER" id="PTHR10625:SF31">
    <property type="entry name" value="HISTONE DEACETYLASE DOMAIN-CONTAINING PROTEIN"/>
    <property type="match status" value="1"/>
</dbReference>
<gene>
    <name evidence="2" type="ORF">P43SY_000862</name>
</gene>
<dbReference type="GO" id="GO:0004407">
    <property type="term" value="F:histone deacetylase activity"/>
    <property type="evidence" value="ECO:0007669"/>
    <property type="project" value="TreeGrafter"/>
</dbReference>
<dbReference type="InterPro" id="IPR037138">
    <property type="entry name" value="His_deacetylse_dom_sf"/>
</dbReference>
<sequence>MAPSSSSHRAVGYVYDERYLWHRPWSLQYSPLTEPFRHWESPDTKRRFHSLLAVSGLLDRLHVLRARVATESELLLVHTPRYVAEIKDKSSREEGGNAGEEAPFSQYAFDIASLSVGGVLAAVDSVMGQTVRAAYALTRPPGHHATPDRGMGFCLFNNVAIAARYLQQTYPDRVRRVAIVDYDVHHGNGTQDAFYDDESVLLVSLHQANNYPANTGGWEEIGTLRGEGFTINVPLPPGSGSGAYSYAFSQVVLPALQRFAPDFILVSSGFDASHADPLAAMILSSDAFRRMATQLLGAADTLCDGRIVFAHEGGYSETCVPFCGAAVIEALLGIADASQQIEDPFRAEAERWEYQDLQDHQRRVVDQVAALHNLDASLSAAS</sequence>
<dbReference type="AlphaFoldDB" id="A0AAD5LK35"/>